<keyword evidence="11" id="KW-1185">Reference proteome</keyword>
<comment type="caution">
    <text evidence="10">The sequence shown here is derived from an EMBL/GenBank/DDBJ whole genome shotgun (WGS) entry which is preliminary data.</text>
</comment>
<evidence type="ECO:0000259" key="9">
    <source>
        <dbReference type="Pfam" id="PF14768"/>
    </source>
</evidence>
<dbReference type="Pfam" id="PF14766">
    <property type="entry name" value="RPA_interact_N"/>
    <property type="match status" value="1"/>
</dbReference>
<protein>
    <recommendedName>
        <fullName evidence="12">RPA-interacting protein</fullName>
    </recommendedName>
</protein>
<dbReference type="InterPro" id="IPR028156">
    <property type="entry name" value="RIP"/>
</dbReference>
<name>A0A9D4UFG0_ADICA</name>
<dbReference type="EMBL" id="JABFUD020000017">
    <property type="protein sequence ID" value="KAI5066973.1"/>
    <property type="molecule type" value="Genomic_DNA"/>
</dbReference>
<keyword evidence="6" id="KW-0175">Coiled coil</keyword>
<sequence length="249" mass="29192">MAFTEKINARSSIKSWHPHWKHKLRENCLQRVKTNRSQILWKIRLGGEAFPVSREKASLAFSDILVDEIDRLRQRTNGEAPHAQSDPDAMIWEYEPSEALSQLKNDDYEELMIAMQNILYDDLRTENEKRDSVLLEEFEKSCEQEDRALSMMLEQLQNSEEDEVICPICKAGKLQQNQHLIFCSCGHLRLDVQHEKVNLHFLRKRLEELLQQHHDSGCQSQPVFCTDHRFSMTALYIQCSSCETFELVL</sequence>
<accession>A0A9D4UFG0</accession>
<organism evidence="10 11">
    <name type="scientific">Adiantum capillus-veneris</name>
    <name type="common">Maidenhair fern</name>
    <dbReference type="NCBI Taxonomy" id="13818"/>
    <lineage>
        <taxon>Eukaryota</taxon>
        <taxon>Viridiplantae</taxon>
        <taxon>Streptophyta</taxon>
        <taxon>Embryophyta</taxon>
        <taxon>Tracheophyta</taxon>
        <taxon>Polypodiopsida</taxon>
        <taxon>Polypodiidae</taxon>
        <taxon>Polypodiales</taxon>
        <taxon>Pteridineae</taxon>
        <taxon>Pteridaceae</taxon>
        <taxon>Vittarioideae</taxon>
        <taxon>Adiantum</taxon>
    </lineage>
</organism>
<evidence type="ECO:0000313" key="11">
    <source>
        <dbReference type="Proteomes" id="UP000886520"/>
    </source>
</evidence>
<keyword evidence="4" id="KW-0862">Zinc</keyword>
<dbReference type="GO" id="GO:0005634">
    <property type="term" value="C:nucleus"/>
    <property type="evidence" value="ECO:0007669"/>
    <property type="project" value="UniProtKB-SubCell"/>
</dbReference>
<dbReference type="PANTHER" id="PTHR31742">
    <property type="entry name" value="RPA-INTERACTING PROTEIN RPAIN"/>
    <property type="match status" value="1"/>
</dbReference>
<evidence type="ECO:0008006" key="12">
    <source>
        <dbReference type="Google" id="ProtNLM"/>
    </source>
</evidence>
<comment type="subcellular location">
    <subcellularLocation>
        <location evidence="1">Nucleus</location>
    </subcellularLocation>
</comment>
<dbReference type="InterPro" id="IPR028158">
    <property type="entry name" value="RPA_interact_N_dom"/>
</dbReference>
<feature type="coiled-coil region" evidence="6">
    <location>
        <begin position="135"/>
        <end position="162"/>
    </location>
</feature>
<dbReference type="AlphaFoldDB" id="A0A9D4UFG0"/>
<dbReference type="PANTHER" id="PTHR31742:SF1">
    <property type="entry name" value="RPA-INTERACTING PROTEIN"/>
    <property type="match status" value="1"/>
</dbReference>
<evidence type="ECO:0000256" key="6">
    <source>
        <dbReference type="SAM" id="Coils"/>
    </source>
</evidence>
<reference evidence="10" key="1">
    <citation type="submission" date="2021-01" db="EMBL/GenBank/DDBJ databases">
        <title>Adiantum capillus-veneris genome.</title>
        <authorList>
            <person name="Fang Y."/>
            <person name="Liao Q."/>
        </authorList>
    </citation>
    <scope>NUCLEOTIDE SEQUENCE</scope>
    <source>
        <strain evidence="10">H3</strain>
        <tissue evidence="10">Leaf</tissue>
    </source>
</reference>
<dbReference type="InterPro" id="IPR028155">
    <property type="entry name" value="RPA_interact_central"/>
</dbReference>
<dbReference type="Proteomes" id="UP000886520">
    <property type="component" value="Chromosome 17"/>
</dbReference>
<evidence type="ECO:0000256" key="3">
    <source>
        <dbReference type="ARBA" id="ARBA00022771"/>
    </source>
</evidence>
<evidence type="ECO:0000256" key="4">
    <source>
        <dbReference type="ARBA" id="ARBA00022833"/>
    </source>
</evidence>
<dbReference type="Pfam" id="PF14768">
    <property type="entry name" value="RPA_interact_C"/>
    <property type="match status" value="1"/>
</dbReference>
<evidence type="ECO:0000259" key="8">
    <source>
        <dbReference type="Pfam" id="PF14767"/>
    </source>
</evidence>
<gene>
    <name evidence="10" type="ORF">GOP47_0017501</name>
</gene>
<dbReference type="OrthoDB" id="435311at2759"/>
<evidence type="ECO:0000313" key="10">
    <source>
        <dbReference type="EMBL" id="KAI5066973.1"/>
    </source>
</evidence>
<dbReference type="Pfam" id="PF14767">
    <property type="entry name" value="RPA_interact_M"/>
    <property type="match status" value="1"/>
</dbReference>
<feature type="domain" description="RPA-interacting protein central" evidence="8">
    <location>
        <begin position="60"/>
        <end position="152"/>
    </location>
</feature>
<dbReference type="GO" id="GO:0008270">
    <property type="term" value="F:zinc ion binding"/>
    <property type="evidence" value="ECO:0007669"/>
    <property type="project" value="UniProtKB-KW"/>
</dbReference>
<evidence type="ECO:0000256" key="5">
    <source>
        <dbReference type="ARBA" id="ARBA00023242"/>
    </source>
</evidence>
<evidence type="ECO:0000256" key="1">
    <source>
        <dbReference type="ARBA" id="ARBA00004123"/>
    </source>
</evidence>
<evidence type="ECO:0000256" key="2">
    <source>
        <dbReference type="ARBA" id="ARBA00022723"/>
    </source>
</evidence>
<dbReference type="InterPro" id="IPR028159">
    <property type="entry name" value="RPA_interact_C_dom"/>
</dbReference>
<evidence type="ECO:0000259" key="7">
    <source>
        <dbReference type="Pfam" id="PF14766"/>
    </source>
</evidence>
<keyword evidence="5" id="KW-0539">Nucleus</keyword>
<proteinExistence type="predicted"/>
<dbReference type="GO" id="GO:0006606">
    <property type="term" value="P:protein import into nucleus"/>
    <property type="evidence" value="ECO:0007669"/>
    <property type="project" value="TreeGrafter"/>
</dbReference>
<feature type="domain" description="RPA-interacting protein C-terminal" evidence="9">
    <location>
        <begin position="165"/>
        <end position="246"/>
    </location>
</feature>
<keyword evidence="3" id="KW-0863">Zinc-finger</keyword>
<feature type="domain" description="RPA-interacting protein N-terminal" evidence="7">
    <location>
        <begin position="9"/>
        <end position="46"/>
    </location>
</feature>
<keyword evidence="2" id="KW-0479">Metal-binding</keyword>